<dbReference type="PANTHER" id="PTHR12300">
    <property type="entry name" value="HVA22-LIKE PROTEINS"/>
    <property type="match status" value="1"/>
</dbReference>
<organism evidence="2 3">
    <name type="scientific">Intoshia linei</name>
    <dbReference type="NCBI Taxonomy" id="1819745"/>
    <lineage>
        <taxon>Eukaryota</taxon>
        <taxon>Metazoa</taxon>
        <taxon>Spiralia</taxon>
        <taxon>Lophotrochozoa</taxon>
        <taxon>Mesozoa</taxon>
        <taxon>Orthonectida</taxon>
        <taxon>Rhopaluridae</taxon>
        <taxon>Intoshia</taxon>
    </lineage>
</organism>
<feature type="transmembrane region" description="Helical" evidence="1">
    <location>
        <begin position="6"/>
        <end position="24"/>
    </location>
</feature>
<dbReference type="InterPro" id="IPR004345">
    <property type="entry name" value="TB2_DP1_HVA22"/>
</dbReference>
<keyword evidence="1" id="KW-0472">Membrane</keyword>
<comment type="similarity">
    <text evidence="1">Belongs to the DP1 family.</text>
</comment>
<feature type="transmembrane region" description="Helical" evidence="1">
    <location>
        <begin position="68"/>
        <end position="88"/>
    </location>
</feature>
<sequence>MISCFLSRIFILIFGVAYPLYASYKTIKTKNVKLHVSWMMYWIVFSIFHIIEFVTDIFFSWLPLYYEIKIIFLLWLLSGTTRGSSILYKKFIHPWFVQKENDIDSYIEKAKSYGYTIFMTYASQIINHVTTNAFSTFKNLSIFQNDETQLIQIETDENENMSIQDTIDADEDYEHLQEYNDSDLEEDNEQTEAIDTTNSIKYRLRKRNN</sequence>
<dbReference type="GO" id="GO:0071782">
    <property type="term" value="C:endoplasmic reticulum tubular network"/>
    <property type="evidence" value="ECO:0007669"/>
    <property type="project" value="TreeGrafter"/>
</dbReference>
<dbReference type="GO" id="GO:0005789">
    <property type="term" value="C:endoplasmic reticulum membrane"/>
    <property type="evidence" value="ECO:0007669"/>
    <property type="project" value="TreeGrafter"/>
</dbReference>
<evidence type="ECO:0000313" key="2">
    <source>
        <dbReference type="EMBL" id="OAF71243.1"/>
    </source>
</evidence>
<comment type="caution">
    <text evidence="2">The sequence shown here is derived from an EMBL/GenBank/DDBJ whole genome shotgun (WGS) entry which is preliminary data.</text>
</comment>
<feature type="transmembrane region" description="Helical" evidence="1">
    <location>
        <begin position="36"/>
        <end position="62"/>
    </location>
</feature>
<dbReference type="Pfam" id="PF03134">
    <property type="entry name" value="TB2_DP1_HVA22"/>
    <property type="match status" value="1"/>
</dbReference>
<comment type="subcellular location">
    <subcellularLocation>
        <location evidence="1">Membrane</location>
        <topology evidence="1">Multi-pass membrane protein</topology>
    </subcellularLocation>
</comment>
<dbReference type="OrthoDB" id="10009287at2759"/>
<protein>
    <recommendedName>
        <fullName evidence="1">Receptor expression-enhancing protein</fullName>
    </recommendedName>
</protein>
<dbReference type="GO" id="GO:0071786">
    <property type="term" value="P:endoplasmic reticulum tubular network organization"/>
    <property type="evidence" value="ECO:0007669"/>
    <property type="project" value="TreeGrafter"/>
</dbReference>
<keyword evidence="1" id="KW-0812">Transmembrane</keyword>
<gene>
    <name evidence="2" type="ORF">A3Q56_00991</name>
</gene>
<dbReference type="PANTHER" id="PTHR12300:SF117">
    <property type="entry name" value="LP05237P-RELATED"/>
    <property type="match status" value="1"/>
</dbReference>
<accession>A0A177BC59</accession>
<dbReference type="EMBL" id="LWCA01000068">
    <property type="protein sequence ID" value="OAF71243.1"/>
    <property type="molecule type" value="Genomic_DNA"/>
</dbReference>
<dbReference type="GO" id="GO:0005881">
    <property type="term" value="C:cytoplasmic microtubule"/>
    <property type="evidence" value="ECO:0007669"/>
    <property type="project" value="TreeGrafter"/>
</dbReference>
<evidence type="ECO:0000313" key="3">
    <source>
        <dbReference type="Proteomes" id="UP000078046"/>
    </source>
</evidence>
<keyword evidence="1" id="KW-1133">Transmembrane helix</keyword>
<dbReference type="AlphaFoldDB" id="A0A177BC59"/>
<evidence type="ECO:0000256" key="1">
    <source>
        <dbReference type="RuleBase" id="RU362006"/>
    </source>
</evidence>
<proteinExistence type="inferred from homology"/>
<dbReference type="GO" id="GO:0008017">
    <property type="term" value="F:microtubule binding"/>
    <property type="evidence" value="ECO:0007669"/>
    <property type="project" value="TreeGrafter"/>
</dbReference>
<name>A0A177BC59_9BILA</name>
<reference evidence="2 3" key="1">
    <citation type="submission" date="2016-04" db="EMBL/GenBank/DDBJ databases">
        <title>The genome of Intoshia linei affirms orthonectids as highly simplified spiralians.</title>
        <authorList>
            <person name="Mikhailov K.V."/>
            <person name="Slusarev G.S."/>
            <person name="Nikitin M.A."/>
            <person name="Logacheva M.D."/>
            <person name="Penin A."/>
            <person name="Aleoshin V."/>
            <person name="Panchin Y.V."/>
        </authorList>
    </citation>
    <scope>NUCLEOTIDE SEQUENCE [LARGE SCALE GENOMIC DNA]</scope>
    <source>
        <strain evidence="2">Intl2013</strain>
        <tissue evidence="2">Whole animal</tissue>
    </source>
</reference>
<dbReference type="Proteomes" id="UP000078046">
    <property type="component" value="Unassembled WGS sequence"/>
</dbReference>
<keyword evidence="3" id="KW-1185">Reference proteome</keyword>